<name>A0A9D5X3P4_9ACTN</name>
<dbReference type="InterPro" id="IPR020590">
    <property type="entry name" value="Guanylate_kinase_CS"/>
</dbReference>
<dbReference type="InterPro" id="IPR017665">
    <property type="entry name" value="Guanylate_kinase"/>
</dbReference>
<evidence type="ECO:0000313" key="14">
    <source>
        <dbReference type="Proteomes" id="UP000787322"/>
    </source>
</evidence>
<evidence type="ECO:0000256" key="8">
    <source>
        <dbReference type="ARBA" id="ARBA00022840"/>
    </source>
</evidence>
<dbReference type="Gene3D" id="3.30.63.10">
    <property type="entry name" value="Guanylate Kinase phosphate binding domain"/>
    <property type="match status" value="1"/>
</dbReference>
<evidence type="ECO:0000256" key="1">
    <source>
        <dbReference type="ARBA" id="ARBA00003531"/>
    </source>
</evidence>
<keyword evidence="7 11" id="KW-0418">Kinase</keyword>
<proteinExistence type="inferred from homology"/>
<evidence type="ECO:0000313" key="13">
    <source>
        <dbReference type="EMBL" id="MBF4802920.1"/>
    </source>
</evidence>
<keyword evidence="11" id="KW-0963">Cytoplasm</keyword>
<comment type="function">
    <text evidence="1 11">Essential for recycling GMP and indirectly, cGMP.</text>
</comment>
<protein>
    <recommendedName>
        <fullName evidence="4 11">Guanylate kinase</fullName>
        <ecNumber evidence="3 11">2.7.4.8</ecNumber>
    </recommendedName>
    <alternativeName>
        <fullName evidence="9 11">GMP kinase</fullName>
    </alternativeName>
</protein>
<dbReference type="Pfam" id="PF00625">
    <property type="entry name" value="Guanylate_kin"/>
    <property type="match status" value="1"/>
</dbReference>
<dbReference type="GO" id="GO:0005829">
    <property type="term" value="C:cytosol"/>
    <property type="evidence" value="ECO:0007669"/>
    <property type="project" value="TreeGrafter"/>
</dbReference>
<dbReference type="NCBIfam" id="TIGR03263">
    <property type="entry name" value="guanyl_kin"/>
    <property type="match status" value="1"/>
</dbReference>
<dbReference type="SMART" id="SM00072">
    <property type="entry name" value="GuKc"/>
    <property type="match status" value="1"/>
</dbReference>
<comment type="similarity">
    <text evidence="2 11">Belongs to the guanylate kinase family.</text>
</comment>
<evidence type="ECO:0000256" key="11">
    <source>
        <dbReference type="HAMAP-Rule" id="MF_00328"/>
    </source>
</evidence>
<keyword evidence="8 11" id="KW-0067">ATP-binding</keyword>
<sequence>MARSAKLFVVSGPSGVGKGTLVSLLRDKRPSLGLTVSATTRSPRPGEVDGVAYHFLSDEEFKKRVDAGEFLEWAHVHGHCYGTLKSEVDRLISAGQSVVLEIDVQGGLMVHKQYPNAILVFIKPPSFEELEQRLRGRGTEDEKTISTRLSNASREMEHANDYTVCIVNDNLETALSKLEEVFDDYESDGGQL</sequence>
<feature type="binding site" evidence="11">
    <location>
        <begin position="12"/>
        <end position="19"/>
    </location>
    <ligand>
        <name>ATP</name>
        <dbReference type="ChEBI" id="CHEBI:30616"/>
    </ligand>
</feature>
<dbReference type="FunFam" id="3.30.63.10:FF:000002">
    <property type="entry name" value="Guanylate kinase 1"/>
    <property type="match status" value="1"/>
</dbReference>
<keyword evidence="6 11" id="KW-0547">Nucleotide-binding</keyword>
<reference evidence="13" key="1">
    <citation type="submission" date="2020-04" db="EMBL/GenBank/DDBJ databases">
        <title>Deep metagenomics examines the oral microbiome during advanced dental caries in children, revealing novel taxa and co-occurrences with host molecules.</title>
        <authorList>
            <person name="Baker J.L."/>
            <person name="Morton J.T."/>
            <person name="Dinis M."/>
            <person name="Alvarez R."/>
            <person name="Tran N.C."/>
            <person name="Knight R."/>
            <person name="Edlund A."/>
        </authorList>
    </citation>
    <scope>NUCLEOTIDE SEQUENCE</scope>
    <source>
        <strain evidence="13">JCVI_3_bin.11</strain>
    </source>
</reference>
<comment type="catalytic activity">
    <reaction evidence="10 11">
        <text>GMP + ATP = GDP + ADP</text>
        <dbReference type="Rhea" id="RHEA:20780"/>
        <dbReference type="ChEBI" id="CHEBI:30616"/>
        <dbReference type="ChEBI" id="CHEBI:58115"/>
        <dbReference type="ChEBI" id="CHEBI:58189"/>
        <dbReference type="ChEBI" id="CHEBI:456216"/>
        <dbReference type="EC" id="2.7.4.8"/>
    </reaction>
</comment>
<evidence type="ECO:0000256" key="3">
    <source>
        <dbReference type="ARBA" id="ARBA00012961"/>
    </source>
</evidence>
<organism evidence="13 14">
    <name type="scientific">Lancefieldella parvula</name>
    <dbReference type="NCBI Taxonomy" id="1382"/>
    <lineage>
        <taxon>Bacteria</taxon>
        <taxon>Bacillati</taxon>
        <taxon>Actinomycetota</taxon>
        <taxon>Coriobacteriia</taxon>
        <taxon>Coriobacteriales</taxon>
        <taxon>Atopobiaceae</taxon>
        <taxon>Lancefieldella</taxon>
    </lineage>
</organism>
<gene>
    <name evidence="11 13" type="primary">gmk</name>
    <name evidence="13" type="ORF">HXK24_03745</name>
</gene>
<dbReference type="PROSITE" id="PS50052">
    <property type="entry name" value="GUANYLATE_KINASE_2"/>
    <property type="match status" value="1"/>
</dbReference>
<dbReference type="Gene3D" id="3.40.50.300">
    <property type="entry name" value="P-loop containing nucleotide triphosphate hydrolases"/>
    <property type="match status" value="1"/>
</dbReference>
<evidence type="ECO:0000256" key="10">
    <source>
        <dbReference type="ARBA" id="ARBA00048594"/>
    </source>
</evidence>
<dbReference type="EC" id="2.7.4.8" evidence="3 11"/>
<keyword evidence="5 11" id="KW-0808">Transferase</keyword>
<evidence type="ECO:0000256" key="2">
    <source>
        <dbReference type="ARBA" id="ARBA00005790"/>
    </source>
</evidence>
<dbReference type="InterPro" id="IPR008145">
    <property type="entry name" value="GK/Ca_channel_bsu"/>
</dbReference>
<evidence type="ECO:0000256" key="5">
    <source>
        <dbReference type="ARBA" id="ARBA00022679"/>
    </source>
</evidence>
<dbReference type="GO" id="GO:0005524">
    <property type="term" value="F:ATP binding"/>
    <property type="evidence" value="ECO:0007669"/>
    <property type="project" value="UniProtKB-UniRule"/>
</dbReference>
<dbReference type="GO" id="GO:0004385">
    <property type="term" value="F:GMP kinase activity"/>
    <property type="evidence" value="ECO:0007669"/>
    <property type="project" value="UniProtKB-UniRule"/>
</dbReference>
<dbReference type="SUPFAM" id="SSF52540">
    <property type="entry name" value="P-loop containing nucleoside triphosphate hydrolases"/>
    <property type="match status" value="1"/>
</dbReference>
<dbReference type="PROSITE" id="PS00856">
    <property type="entry name" value="GUANYLATE_KINASE_1"/>
    <property type="match status" value="1"/>
</dbReference>
<dbReference type="PANTHER" id="PTHR23117">
    <property type="entry name" value="GUANYLATE KINASE-RELATED"/>
    <property type="match status" value="1"/>
</dbReference>
<evidence type="ECO:0000256" key="7">
    <source>
        <dbReference type="ARBA" id="ARBA00022777"/>
    </source>
</evidence>
<comment type="caution">
    <text evidence="13">The sequence shown here is derived from an EMBL/GenBank/DDBJ whole genome shotgun (WGS) entry which is preliminary data.</text>
</comment>
<feature type="domain" description="Guanylate kinase-like" evidence="12">
    <location>
        <begin position="5"/>
        <end position="183"/>
    </location>
</feature>
<dbReference type="PANTHER" id="PTHR23117:SF13">
    <property type="entry name" value="GUANYLATE KINASE"/>
    <property type="match status" value="1"/>
</dbReference>
<dbReference type="CDD" id="cd00071">
    <property type="entry name" value="GMPK"/>
    <property type="match status" value="1"/>
</dbReference>
<dbReference type="InterPro" id="IPR008144">
    <property type="entry name" value="Guanylate_kin-like_dom"/>
</dbReference>
<accession>A0A9D5X3P4</accession>
<evidence type="ECO:0000259" key="12">
    <source>
        <dbReference type="PROSITE" id="PS50052"/>
    </source>
</evidence>
<dbReference type="HAMAP" id="MF_00328">
    <property type="entry name" value="Guanylate_kinase"/>
    <property type="match status" value="1"/>
</dbReference>
<evidence type="ECO:0000256" key="4">
    <source>
        <dbReference type="ARBA" id="ARBA00016296"/>
    </source>
</evidence>
<dbReference type="AlphaFoldDB" id="A0A9D5X3P4"/>
<dbReference type="Proteomes" id="UP000787322">
    <property type="component" value="Unassembled WGS sequence"/>
</dbReference>
<dbReference type="EMBL" id="JABZGU010000070">
    <property type="protein sequence ID" value="MBF4802920.1"/>
    <property type="molecule type" value="Genomic_DNA"/>
</dbReference>
<dbReference type="InterPro" id="IPR027417">
    <property type="entry name" value="P-loop_NTPase"/>
</dbReference>
<evidence type="ECO:0000256" key="6">
    <source>
        <dbReference type="ARBA" id="ARBA00022741"/>
    </source>
</evidence>
<comment type="subcellular location">
    <subcellularLocation>
        <location evidence="11">Cytoplasm</location>
    </subcellularLocation>
</comment>
<evidence type="ECO:0000256" key="9">
    <source>
        <dbReference type="ARBA" id="ARBA00030128"/>
    </source>
</evidence>